<dbReference type="PANTHER" id="PTHR43128">
    <property type="entry name" value="L-2-HYDROXYCARBOXYLATE DEHYDROGENASE (NAD(P)(+))"/>
    <property type="match status" value="1"/>
</dbReference>
<evidence type="ECO:0000313" key="9">
    <source>
        <dbReference type="EMBL" id="RID94953.1"/>
    </source>
</evidence>
<dbReference type="Gene3D" id="3.90.110.10">
    <property type="entry name" value="Lactate dehydrogenase/glycoside hydrolase, family 4, C-terminal"/>
    <property type="match status" value="1"/>
</dbReference>
<dbReference type="PROSITE" id="PS00064">
    <property type="entry name" value="L_LDH"/>
    <property type="match status" value="1"/>
</dbReference>
<reference evidence="9 11" key="3">
    <citation type="submission" date="2018-08" db="EMBL/GenBank/DDBJ databases">
        <title>Draft genome sequence of Dialister pneumosintes KCOM 1685.</title>
        <authorList>
            <person name="Kook J.-K."/>
            <person name="Park S.-N."/>
            <person name="Lim Y.K."/>
        </authorList>
    </citation>
    <scope>NUCLEOTIDE SEQUENCE [LARGE SCALE GENOMIC DNA]</scope>
    <source>
        <strain evidence="9 11">KCOM 1685</strain>
    </source>
</reference>
<comment type="similarity">
    <text evidence="1">Belongs to the LDH/MDH superfamily. LDH family.</text>
</comment>
<feature type="domain" description="Lactate/malate dehydrogenase N-terminal" evidence="6">
    <location>
        <begin position="5"/>
        <end position="141"/>
    </location>
</feature>
<reference evidence="10" key="2">
    <citation type="submission" date="2016-08" db="EMBL/GenBank/DDBJ databases">
        <authorList>
            <person name="Holder M.E."/>
            <person name="Ajami N.J."/>
            <person name="Petrosino J.F."/>
        </authorList>
    </citation>
    <scope>NUCLEOTIDE SEQUENCE [LARGE SCALE GENOMIC DNA]</scope>
    <source>
        <strain evidence="10">F0677</strain>
    </source>
</reference>
<feature type="binding site" evidence="4">
    <location>
        <begin position="117"/>
        <end position="119"/>
    </location>
    <ligand>
        <name>NAD(+)</name>
        <dbReference type="ChEBI" id="CHEBI:57540"/>
    </ligand>
</feature>
<sequence>MRVLGIIGAGHVGSHIAYAAGLLHAADVIKICDINEEVVRSQVQDLNDATKYMPGKVRFEQATYAELGDCGVLINTAGKASMSAASRDDELIFTARLILSCIKKVQDSGFKGIFINVANPCDVITQLVVENGKLGKGRVFGTGTSLDSARLSSYLSTATGLEHNSFDAIVMGEHGDSQMIPWSHIQFMGQPLDAIEKQWGISLNREDVVEQVMNTARKIYKGKGCTEYGIGAVTASIAKSIFADEKKIFVLSVPLHGEYGESDVCAGVPVVIGKDGIEKVIELQLTEEEQKLFASSCKKIKDGITIAHQLMKA</sequence>
<dbReference type="KEGG" id="dpn:BCB69_03690"/>
<dbReference type="PRINTS" id="PR00086">
    <property type="entry name" value="LLDHDRGNASE"/>
</dbReference>
<dbReference type="AlphaFoldDB" id="A0A1B3WDV5"/>
<evidence type="ECO:0000256" key="5">
    <source>
        <dbReference type="RuleBase" id="RU003369"/>
    </source>
</evidence>
<evidence type="ECO:0000259" key="7">
    <source>
        <dbReference type="Pfam" id="PF02866"/>
    </source>
</evidence>
<proteinExistence type="inferred from homology"/>
<feature type="domain" description="Lactate/malate dehydrogenase C-terminal" evidence="7">
    <location>
        <begin position="144"/>
        <end position="305"/>
    </location>
</feature>
<evidence type="ECO:0000259" key="6">
    <source>
        <dbReference type="Pfam" id="PF00056"/>
    </source>
</evidence>
<evidence type="ECO:0000313" key="10">
    <source>
        <dbReference type="Proteomes" id="UP000094757"/>
    </source>
</evidence>
<dbReference type="InterPro" id="IPR036291">
    <property type="entry name" value="NAD(P)-bd_dom_sf"/>
</dbReference>
<evidence type="ECO:0000256" key="4">
    <source>
        <dbReference type="PIRSR" id="PIRSR000102-3"/>
    </source>
</evidence>
<dbReference type="PANTHER" id="PTHR43128:SF31">
    <property type="entry name" value="L-LACTATE DEHYDROGENASE"/>
    <property type="match status" value="1"/>
</dbReference>
<dbReference type="PIRSF" id="PIRSF000102">
    <property type="entry name" value="Lac_mal_DH"/>
    <property type="match status" value="1"/>
</dbReference>
<dbReference type="SUPFAM" id="SSF51735">
    <property type="entry name" value="NAD(P)-binding Rossmann-fold domains"/>
    <property type="match status" value="1"/>
</dbReference>
<dbReference type="InterPro" id="IPR022383">
    <property type="entry name" value="Lactate/malate_DH_C"/>
</dbReference>
<dbReference type="EMBL" id="QWKU01000001">
    <property type="protein sequence ID" value="RID94953.1"/>
    <property type="molecule type" value="Genomic_DNA"/>
</dbReference>
<dbReference type="Gene3D" id="3.40.50.720">
    <property type="entry name" value="NAD(P)-binding Rossmann-like Domain"/>
    <property type="match status" value="1"/>
</dbReference>
<keyword evidence="11" id="KW-1185">Reference proteome</keyword>
<dbReference type="RefSeq" id="WP_022513014.1">
    <property type="nucleotide sequence ID" value="NZ_CP017037.1"/>
</dbReference>
<dbReference type="InterPro" id="IPR001557">
    <property type="entry name" value="L-lactate/malate_DH"/>
</dbReference>
<keyword evidence="2 5" id="KW-0560">Oxidoreductase</keyword>
<name>A0A1B3WDV5_9FIRM</name>
<evidence type="ECO:0000313" key="11">
    <source>
        <dbReference type="Proteomes" id="UP000266262"/>
    </source>
</evidence>
<dbReference type="SUPFAM" id="SSF56327">
    <property type="entry name" value="LDH C-terminal domain-like"/>
    <property type="match status" value="1"/>
</dbReference>
<protein>
    <submittedName>
        <fullName evidence="9">L-lactate dehydrogenase</fullName>
    </submittedName>
</protein>
<dbReference type="STRING" id="39950.BCB69_03690"/>
<dbReference type="EMBL" id="CP017037">
    <property type="protein sequence ID" value="AOH39142.1"/>
    <property type="molecule type" value="Genomic_DNA"/>
</dbReference>
<accession>A0A1B3WDV5</accession>
<dbReference type="Pfam" id="PF00056">
    <property type="entry name" value="Ldh_1_N"/>
    <property type="match status" value="1"/>
</dbReference>
<dbReference type="InterPro" id="IPR018177">
    <property type="entry name" value="L-lactate_DH_AS"/>
</dbReference>
<evidence type="ECO:0000256" key="3">
    <source>
        <dbReference type="PIRSR" id="PIRSR000102-1"/>
    </source>
</evidence>
<evidence type="ECO:0000256" key="1">
    <source>
        <dbReference type="ARBA" id="ARBA00006054"/>
    </source>
</evidence>
<feature type="active site" description="Proton acceptor" evidence="3">
    <location>
        <position position="174"/>
    </location>
</feature>
<dbReference type="InterPro" id="IPR001236">
    <property type="entry name" value="Lactate/malate_DH_N"/>
</dbReference>
<dbReference type="Proteomes" id="UP000266262">
    <property type="component" value="Unassembled WGS sequence"/>
</dbReference>
<keyword evidence="4" id="KW-0520">NAD</keyword>
<dbReference type="Proteomes" id="UP000094757">
    <property type="component" value="Chromosome"/>
</dbReference>
<evidence type="ECO:0000313" key="8">
    <source>
        <dbReference type="EMBL" id="AOH39142.1"/>
    </source>
</evidence>
<feature type="binding site" evidence="4">
    <location>
        <begin position="8"/>
        <end position="13"/>
    </location>
    <ligand>
        <name>NAD(+)</name>
        <dbReference type="ChEBI" id="CHEBI:57540"/>
    </ligand>
</feature>
<organism evidence="8 10">
    <name type="scientific">Dialister pneumosintes</name>
    <dbReference type="NCBI Taxonomy" id="39950"/>
    <lineage>
        <taxon>Bacteria</taxon>
        <taxon>Bacillati</taxon>
        <taxon>Bacillota</taxon>
        <taxon>Negativicutes</taxon>
        <taxon>Veillonellales</taxon>
        <taxon>Veillonellaceae</taxon>
        <taxon>Dialister</taxon>
    </lineage>
</organism>
<feature type="binding site" evidence="4">
    <location>
        <position position="33"/>
    </location>
    <ligand>
        <name>NAD(+)</name>
        <dbReference type="ChEBI" id="CHEBI:57540"/>
    </ligand>
</feature>
<dbReference type="OrthoDB" id="9802969at2"/>
<dbReference type="Pfam" id="PF02866">
    <property type="entry name" value="Ldh_1_C"/>
    <property type="match status" value="1"/>
</dbReference>
<dbReference type="InterPro" id="IPR015955">
    <property type="entry name" value="Lactate_DH/Glyco_Ohase_4_C"/>
</dbReference>
<reference evidence="8" key="1">
    <citation type="submission" date="2016-08" db="EMBL/GenBank/DDBJ databases">
        <authorList>
            <person name="Seilhamer J.J."/>
        </authorList>
    </citation>
    <scope>NUCLEOTIDE SEQUENCE [LARGE SCALE GENOMIC DNA]</scope>
    <source>
        <strain evidence="8">F0677</strain>
    </source>
</reference>
<gene>
    <name evidence="8" type="ORF">BCB69_03690</name>
    <name evidence="9" type="ORF">DX915_05650</name>
</gene>
<evidence type="ECO:0000256" key="2">
    <source>
        <dbReference type="ARBA" id="ARBA00023002"/>
    </source>
</evidence>
<dbReference type="GO" id="GO:0004459">
    <property type="term" value="F:L-lactate dehydrogenase (NAD+) activity"/>
    <property type="evidence" value="ECO:0007669"/>
    <property type="project" value="InterPro"/>
</dbReference>
<dbReference type="GO" id="GO:0006089">
    <property type="term" value="P:lactate metabolic process"/>
    <property type="evidence" value="ECO:0007669"/>
    <property type="project" value="TreeGrafter"/>
</dbReference>